<name>A0ABW2ZF71_9SPHI</name>
<evidence type="ECO:0000256" key="1">
    <source>
        <dbReference type="SAM" id="SignalP"/>
    </source>
</evidence>
<dbReference type="EMBL" id="JBHTIA010000003">
    <property type="protein sequence ID" value="MFD0764808.1"/>
    <property type="molecule type" value="Genomic_DNA"/>
</dbReference>
<evidence type="ECO:0000313" key="3">
    <source>
        <dbReference type="Proteomes" id="UP001597073"/>
    </source>
</evidence>
<dbReference type="Proteomes" id="UP001597073">
    <property type="component" value="Unassembled WGS sequence"/>
</dbReference>
<accession>A0ABW2ZF71</accession>
<keyword evidence="3" id="KW-1185">Reference proteome</keyword>
<protein>
    <submittedName>
        <fullName evidence="2">Uncharacterized protein</fullName>
    </submittedName>
</protein>
<sequence length="169" mass="19035">MKNLCILLFILTISFSSNAQSNVTAIKSFSLNEIISLLEKTSGKKQLDSIFSSHGYLFENKGSVYAPSVNGPVKNAYTLRYKQNTFRVIISYFNNTPYLVNYFAPGDEELDKLLLEIHEKGIQLITAPNSKTSSYGEYQKYRINIYNGNRKVVSIADVAITQANQLVPF</sequence>
<organism evidence="2 3">
    <name type="scientific">Mucilaginibacter lutimaris</name>
    <dbReference type="NCBI Taxonomy" id="931629"/>
    <lineage>
        <taxon>Bacteria</taxon>
        <taxon>Pseudomonadati</taxon>
        <taxon>Bacteroidota</taxon>
        <taxon>Sphingobacteriia</taxon>
        <taxon>Sphingobacteriales</taxon>
        <taxon>Sphingobacteriaceae</taxon>
        <taxon>Mucilaginibacter</taxon>
    </lineage>
</organism>
<evidence type="ECO:0000313" key="2">
    <source>
        <dbReference type="EMBL" id="MFD0764808.1"/>
    </source>
</evidence>
<keyword evidence="1" id="KW-0732">Signal</keyword>
<comment type="caution">
    <text evidence="2">The sequence shown here is derived from an EMBL/GenBank/DDBJ whole genome shotgun (WGS) entry which is preliminary data.</text>
</comment>
<gene>
    <name evidence="2" type="ORF">ACFQZI_08065</name>
</gene>
<reference evidence="3" key="1">
    <citation type="journal article" date="2019" name="Int. J. Syst. Evol. Microbiol.">
        <title>The Global Catalogue of Microorganisms (GCM) 10K type strain sequencing project: providing services to taxonomists for standard genome sequencing and annotation.</title>
        <authorList>
            <consortium name="The Broad Institute Genomics Platform"/>
            <consortium name="The Broad Institute Genome Sequencing Center for Infectious Disease"/>
            <person name="Wu L."/>
            <person name="Ma J."/>
        </authorList>
    </citation>
    <scope>NUCLEOTIDE SEQUENCE [LARGE SCALE GENOMIC DNA]</scope>
    <source>
        <strain evidence="3">CCUG 60742</strain>
    </source>
</reference>
<proteinExistence type="predicted"/>
<feature type="signal peptide" evidence="1">
    <location>
        <begin position="1"/>
        <end position="19"/>
    </location>
</feature>
<feature type="chain" id="PRO_5047069085" evidence="1">
    <location>
        <begin position="20"/>
        <end position="169"/>
    </location>
</feature>
<dbReference type="RefSeq" id="WP_377140846.1">
    <property type="nucleotide sequence ID" value="NZ_JBHTIA010000003.1"/>
</dbReference>